<dbReference type="PANTHER" id="PTHR34129">
    <property type="entry name" value="BLR1139 PROTEIN"/>
    <property type="match status" value="1"/>
</dbReference>
<accession>D9QMG0</accession>
<dbReference type="InterPro" id="IPR009297">
    <property type="entry name" value="DUF952"/>
</dbReference>
<proteinExistence type="predicted"/>
<dbReference type="InParanoid" id="D9QMG0"/>
<dbReference type="Proteomes" id="UP000002696">
    <property type="component" value="Chromosome"/>
</dbReference>
<name>D9QMG0_BRESC</name>
<sequence>MNDGVAFKIIDAAEWRRALAEGTYDGSEVDLADGFIHLSTAEQLPGTAEKHYAGRSDLMLLDVDLTALGDTVLWEPSRGGALFPHIHGPLPTRAVTRARACSVSPSGQFVFEGGAA</sequence>
<dbReference type="eggNOG" id="COG3502">
    <property type="taxonomic scope" value="Bacteria"/>
</dbReference>
<organism evidence="1 2">
    <name type="scientific">Brevundimonas subvibrioides (strain ATCC 15264 / DSM 4735 / LMG 14903 / NBRC 16000 / CB 81)</name>
    <name type="common">Caulobacter subvibrioides</name>
    <dbReference type="NCBI Taxonomy" id="633149"/>
    <lineage>
        <taxon>Bacteria</taxon>
        <taxon>Pseudomonadati</taxon>
        <taxon>Pseudomonadota</taxon>
        <taxon>Alphaproteobacteria</taxon>
        <taxon>Caulobacterales</taxon>
        <taxon>Caulobacteraceae</taxon>
        <taxon>Brevundimonas</taxon>
    </lineage>
</organism>
<dbReference type="RefSeq" id="WP_013268233.1">
    <property type="nucleotide sequence ID" value="NC_014375.1"/>
</dbReference>
<dbReference type="Gene3D" id="3.20.170.20">
    <property type="entry name" value="Protein of unknown function DUF952"/>
    <property type="match status" value="1"/>
</dbReference>
<dbReference type="Pfam" id="PF06108">
    <property type="entry name" value="DUF952"/>
    <property type="match status" value="1"/>
</dbReference>
<dbReference type="KEGG" id="bsb:Bresu_0816"/>
<dbReference type="HOGENOM" id="CLU_129452_0_0_5"/>
<dbReference type="OrthoDB" id="9799937at2"/>
<reference evidence="2" key="1">
    <citation type="journal article" date="2011" name="J. Bacteriol.">
        <title>Genome sequences of eight morphologically diverse alphaproteobacteria.</title>
        <authorList>
            <consortium name="US DOE Joint Genome Institute"/>
            <person name="Brown P.J."/>
            <person name="Kysela D.T."/>
            <person name="Buechlein A."/>
            <person name="Hemmerich C."/>
            <person name="Brun Y.V."/>
        </authorList>
    </citation>
    <scope>NUCLEOTIDE SEQUENCE [LARGE SCALE GENOMIC DNA]</scope>
    <source>
        <strain evidence="2">ATCC 15264 / DSM 4735 / LMG 14903 / NBRC 16000 / CB 81</strain>
    </source>
</reference>
<evidence type="ECO:0000313" key="1">
    <source>
        <dbReference type="EMBL" id="ADL00130.1"/>
    </source>
</evidence>
<dbReference type="PANTHER" id="PTHR34129:SF1">
    <property type="entry name" value="DUF952 DOMAIN-CONTAINING PROTEIN"/>
    <property type="match status" value="1"/>
</dbReference>
<dbReference type="BioCyc" id="BSUB633149:G1GM8-816-MONOMER"/>
<dbReference type="AlphaFoldDB" id="D9QMG0"/>
<protein>
    <recommendedName>
        <fullName evidence="3">Glutathione S-transferase</fullName>
    </recommendedName>
</protein>
<dbReference type="EMBL" id="CP002102">
    <property type="protein sequence ID" value="ADL00130.1"/>
    <property type="molecule type" value="Genomic_DNA"/>
</dbReference>
<gene>
    <name evidence="1" type="ordered locus">Bresu_0816</name>
</gene>
<evidence type="ECO:0008006" key="3">
    <source>
        <dbReference type="Google" id="ProtNLM"/>
    </source>
</evidence>
<dbReference type="STRING" id="633149.Bresu_0816"/>
<keyword evidence="2" id="KW-1185">Reference proteome</keyword>
<dbReference type="SUPFAM" id="SSF56399">
    <property type="entry name" value="ADP-ribosylation"/>
    <property type="match status" value="1"/>
</dbReference>
<evidence type="ECO:0000313" key="2">
    <source>
        <dbReference type="Proteomes" id="UP000002696"/>
    </source>
</evidence>